<dbReference type="PROSITE" id="PS50234">
    <property type="entry name" value="VWFA"/>
    <property type="match status" value="1"/>
</dbReference>
<organism evidence="4 5">
    <name type="scientific">Nonomuraea rubra</name>
    <dbReference type="NCBI Taxonomy" id="46180"/>
    <lineage>
        <taxon>Bacteria</taxon>
        <taxon>Bacillati</taxon>
        <taxon>Actinomycetota</taxon>
        <taxon>Actinomycetes</taxon>
        <taxon>Streptosporangiales</taxon>
        <taxon>Streptosporangiaceae</taxon>
        <taxon>Nonomuraea</taxon>
    </lineage>
</organism>
<gene>
    <name evidence="4" type="ORF">HD593_007753</name>
</gene>
<dbReference type="SMART" id="SM00609">
    <property type="entry name" value="VIT"/>
    <property type="match status" value="1"/>
</dbReference>
<dbReference type="InterPro" id="IPR002035">
    <property type="entry name" value="VWF_A"/>
</dbReference>
<dbReference type="SMART" id="SM00327">
    <property type="entry name" value="VWA"/>
    <property type="match status" value="1"/>
</dbReference>
<feature type="region of interest" description="Disordered" evidence="1">
    <location>
        <begin position="795"/>
        <end position="820"/>
    </location>
</feature>
<dbReference type="Gene3D" id="3.40.50.410">
    <property type="entry name" value="von Willebrand factor, type A domain"/>
    <property type="match status" value="1"/>
</dbReference>
<name>A0A7X0U2R7_9ACTN</name>
<evidence type="ECO:0000313" key="4">
    <source>
        <dbReference type="EMBL" id="MBB6552958.1"/>
    </source>
</evidence>
<dbReference type="InterPro" id="IPR036465">
    <property type="entry name" value="vWFA_dom_sf"/>
</dbReference>
<feature type="domain" description="VWFA" evidence="2">
    <location>
        <begin position="290"/>
        <end position="462"/>
    </location>
</feature>
<dbReference type="PROSITE" id="PS51468">
    <property type="entry name" value="VIT"/>
    <property type="match status" value="1"/>
</dbReference>
<dbReference type="PANTHER" id="PTHR45737">
    <property type="entry name" value="VON WILLEBRAND FACTOR A DOMAIN-CONTAINING PROTEIN 5A"/>
    <property type="match status" value="1"/>
</dbReference>
<dbReference type="Pfam" id="PF13768">
    <property type="entry name" value="VWA_3"/>
    <property type="match status" value="1"/>
</dbReference>
<dbReference type="Proteomes" id="UP000565579">
    <property type="component" value="Unassembled WGS sequence"/>
</dbReference>
<sequence>MRITSLEPARCLPVPDAGFGALLTERGNLPLESVDVTADISGLIAGVEVTQGFRNPFDVTLEATYVFPLPGRAAVTGFRMEADDRVIEGVLKERGQARADYDRALREGRRAAIAEEDRPDVFTIRVGNILPGERVSVKLTMSQPLPYEDGAATFRFPLVVAPRYIPGSPIDGPPAGDGTAPDTDAVPDASRISPPVLLPGFPNPVRLSLSATVDAAGLELRELASSLHVVEEAEGEAGHTVRLRPGERLDRDFVLRLSFDASTALQLDGRGTFALTVLPPPLESTRTPRDLVLLLDRSGSMGGWKMVCARRAAARIVDTLTPQDRFAVLTFDSVVEQAFEGLVEASDRNRYRAVEHLARVDARGGTELLEPLRQATALLGGAQSGRERVVVLVTDGQVGNEDQILEQAGGALSAMRVHTVGIDRAVNAGFLGRLAGLGAGRCELVESEDRLDAAMDAIHRRIGAPLVTDLSLKDLDVEPGTVTHLGSIFPGVPLRAYGRYREGSSVTVRGTAAGTPWEERVPGVTADHPAIRAVWARAHLRELEDRYAMGEHDLESRIVRTSLEYGVLCRFTAYVAVDTRQVAGEGPEHRVIQPVEPPSGWELPSAAPAPGTFATGMMLAAAPMAAPRMRMPAPGLSQADLDQGFVGGGAQEGGPAFGGPGGLGGDGGPSGPGGGPGGGGPAYGGAPRPATPGGPPMPAPAAPGGGRWGRPGARPAHRLDSVRPQLVAELDRLRALPAPDLLYLADLGTRLAALAAFLGGNEDLETLARELEGAERPGADAQALHDRAVEVLTALTGGSSPSPAPGPAGGQRRGPFWKRA</sequence>
<dbReference type="SUPFAM" id="SSF53300">
    <property type="entry name" value="vWA-like"/>
    <property type="match status" value="1"/>
</dbReference>
<dbReference type="AlphaFoldDB" id="A0A7X0U2R7"/>
<comment type="caution">
    <text evidence="4">The sequence shown here is derived from an EMBL/GenBank/DDBJ whole genome shotgun (WGS) entry which is preliminary data.</text>
</comment>
<accession>A0A7X0U2R7</accession>
<feature type="compositionally biased region" description="Pro residues" evidence="1">
    <location>
        <begin position="689"/>
        <end position="701"/>
    </location>
</feature>
<feature type="region of interest" description="Disordered" evidence="1">
    <location>
        <begin position="635"/>
        <end position="720"/>
    </location>
</feature>
<evidence type="ECO:0000259" key="2">
    <source>
        <dbReference type="PROSITE" id="PS50234"/>
    </source>
</evidence>
<proteinExistence type="predicted"/>
<evidence type="ECO:0000256" key="1">
    <source>
        <dbReference type="SAM" id="MobiDB-lite"/>
    </source>
</evidence>
<keyword evidence="5" id="KW-1185">Reference proteome</keyword>
<dbReference type="EMBL" id="JACHMI010000001">
    <property type="protein sequence ID" value="MBB6552958.1"/>
    <property type="molecule type" value="Genomic_DNA"/>
</dbReference>
<dbReference type="RefSeq" id="WP_185106839.1">
    <property type="nucleotide sequence ID" value="NZ_JACHMI010000001.1"/>
</dbReference>
<protein>
    <submittedName>
        <fullName evidence="4">Ca-activated chloride channel family protein</fullName>
    </submittedName>
</protein>
<evidence type="ECO:0000259" key="3">
    <source>
        <dbReference type="PROSITE" id="PS51468"/>
    </source>
</evidence>
<feature type="compositionally biased region" description="Gly residues" evidence="1">
    <location>
        <begin position="645"/>
        <end position="683"/>
    </location>
</feature>
<dbReference type="Pfam" id="PF08487">
    <property type="entry name" value="VIT"/>
    <property type="match status" value="1"/>
</dbReference>
<feature type="region of interest" description="Disordered" evidence="1">
    <location>
        <begin position="167"/>
        <end position="189"/>
    </location>
</feature>
<dbReference type="InterPro" id="IPR013694">
    <property type="entry name" value="VIT"/>
</dbReference>
<feature type="domain" description="VIT" evidence="3">
    <location>
        <begin position="15"/>
        <end position="143"/>
    </location>
</feature>
<reference evidence="4 5" key="1">
    <citation type="submission" date="2020-08" db="EMBL/GenBank/DDBJ databases">
        <title>Sequencing the genomes of 1000 actinobacteria strains.</title>
        <authorList>
            <person name="Klenk H.-P."/>
        </authorList>
    </citation>
    <scope>NUCLEOTIDE SEQUENCE [LARGE SCALE GENOMIC DNA]</scope>
    <source>
        <strain evidence="4 5">DSM 43768</strain>
    </source>
</reference>
<dbReference type="PANTHER" id="PTHR45737:SF6">
    <property type="entry name" value="VON WILLEBRAND FACTOR A DOMAIN-CONTAINING PROTEIN 5A"/>
    <property type="match status" value="1"/>
</dbReference>
<evidence type="ECO:0000313" key="5">
    <source>
        <dbReference type="Proteomes" id="UP000565579"/>
    </source>
</evidence>